<evidence type="ECO:0008006" key="4">
    <source>
        <dbReference type="Google" id="ProtNLM"/>
    </source>
</evidence>
<gene>
    <name evidence="2" type="ORF">RBEAN4_1462</name>
</gene>
<proteinExistence type="predicted"/>
<keyword evidence="1" id="KW-1133">Transmembrane helix</keyword>
<dbReference type="RefSeq" id="WP_045799135.1">
    <property type="nucleotide sequence ID" value="NZ_LAOI01000001.1"/>
</dbReference>
<dbReference type="Proteomes" id="UP000033661">
    <property type="component" value="Unassembled WGS sequence"/>
</dbReference>
<comment type="caution">
    <text evidence="2">The sequence shown here is derived from an EMBL/GenBank/DDBJ whole genome shotgun (WGS) entry which is preliminary data.</text>
</comment>
<evidence type="ECO:0000313" key="3">
    <source>
        <dbReference type="Proteomes" id="UP000033661"/>
    </source>
</evidence>
<dbReference type="AlphaFoldDB" id="A0A0F3QD41"/>
<keyword evidence="1" id="KW-0812">Transmembrane</keyword>
<name>A0A0F3QD41_RICBE</name>
<dbReference type="PATRIC" id="fig|1359193.3.peg.1420"/>
<reference evidence="2 3" key="1">
    <citation type="submission" date="2015-02" db="EMBL/GenBank/DDBJ databases">
        <title>Genome Sequencing of Rickettsiales.</title>
        <authorList>
            <person name="Daugherty S.C."/>
            <person name="Su Q."/>
            <person name="Abolude K."/>
            <person name="Beier-Sexton M."/>
            <person name="Carlyon J.A."/>
            <person name="Carter R."/>
            <person name="Day N.P."/>
            <person name="Dumler S.J."/>
            <person name="Dyachenko V."/>
            <person name="Godinez A."/>
            <person name="Kurtti T.J."/>
            <person name="Lichay M."/>
            <person name="Mullins K.E."/>
            <person name="Ott S."/>
            <person name="Pappas-Brown V."/>
            <person name="Paris D.H."/>
            <person name="Patel P."/>
            <person name="Richards A.L."/>
            <person name="Sadzewicz L."/>
            <person name="Sears K."/>
            <person name="Seidman D."/>
            <person name="Sengamalay N."/>
            <person name="Stenos J."/>
            <person name="Tallon L.J."/>
            <person name="Vincent G."/>
            <person name="Fraser C.M."/>
            <person name="Munderloh U."/>
            <person name="Dunning-Hotopp J.C."/>
        </authorList>
    </citation>
    <scope>NUCLEOTIDE SEQUENCE [LARGE SCALE GENOMIC DNA]</scope>
    <source>
        <strain evidence="2 3">RML An4</strain>
    </source>
</reference>
<keyword evidence="1" id="KW-0472">Membrane</keyword>
<feature type="transmembrane region" description="Helical" evidence="1">
    <location>
        <begin position="7"/>
        <end position="25"/>
    </location>
</feature>
<keyword evidence="3" id="KW-1185">Reference proteome</keyword>
<organism evidence="2 3">
    <name type="scientific">Rickettsia bellii str. RML An4</name>
    <dbReference type="NCBI Taxonomy" id="1359193"/>
    <lineage>
        <taxon>Bacteria</taxon>
        <taxon>Pseudomonadati</taxon>
        <taxon>Pseudomonadota</taxon>
        <taxon>Alphaproteobacteria</taxon>
        <taxon>Rickettsiales</taxon>
        <taxon>Rickettsiaceae</taxon>
        <taxon>Rickettsieae</taxon>
        <taxon>Rickettsia</taxon>
        <taxon>belli group</taxon>
    </lineage>
</organism>
<sequence>MIRKIALTILTIFAIWASGFVYYLYLVNSYKPSSNTANAIIVFAGGGHKIETGIALLKAGYAPILFITGIETSDQLKNLLKENNVLEQQVILAPNQIMSEEDYIKKASDFILKYNITSVHLVAYNYDIPSIVNNLTTAISSSNNNIYIAPYPVIAKQQNYMTLIKHYNNYLLSL</sequence>
<protein>
    <recommendedName>
        <fullName evidence="4">DUF218 domain-containing protein</fullName>
    </recommendedName>
</protein>
<dbReference type="EMBL" id="LAOI01000001">
    <property type="protein sequence ID" value="KJV90458.1"/>
    <property type="molecule type" value="Genomic_DNA"/>
</dbReference>
<evidence type="ECO:0000256" key="1">
    <source>
        <dbReference type="SAM" id="Phobius"/>
    </source>
</evidence>
<accession>A0A0F3QD41</accession>
<evidence type="ECO:0000313" key="2">
    <source>
        <dbReference type="EMBL" id="KJV90458.1"/>
    </source>
</evidence>